<proteinExistence type="predicted"/>
<dbReference type="EMBL" id="JARK01001357">
    <property type="protein sequence ID" value="EYC20734.1"/>
    <property type="molecule type" value="Genomic_DNA"/>
</dbReference>
<dbReference type="Proteomes" id="UP000024635">
    <property type="component" value="Unassembled WGS sequence"/>
</dbReference>
<keyword evidence="2" id="KW-1185">Reference proteome</keyword>
<comment type="caution">
    <text evidence="1">The sequence shown here is derived from an EMBL/GenBank/DDBJ whole genome shotgun (WGS) entry which is preliminary data.</text>
</comment>
<name>A0A016UZ83_9BILA</name>
<organism evidence="1 2">
    <name type="scientific">Ancylostoma ceylanicum</name>
    <dbReference type="NCBI Taxonomy" id="53326"/>
    <lineage>
        <taxon>Eukaryota</taxon>
        <taxon>Metazoa</taxon>
        <taxon>Ecdysozoa</taxon>
        <taxon>Nematoda</taxon>
        <taxon>Chromadorea</taxon>
        <taxon>Rhabditida</taxon>
        <taxon>Rhabditina</taxon>
        <taxon>Rhabditomorpha</taxon>
        <taxon>Strongyloidea</taxon>
        <taxon>Ancylostomatidae</taxon>
        <taxon>Ancylostomatinae</taxon>
        <taxon>Ancylostoma</taxon>
    </lineage>
</organism>
<gene>
    <name evidence="1" type="primary">Acey_s0021.g396</name>
    <name evidence="1" type="ORF">Y032_0021g396</name>
</gene>
<reference evidence="2" key="1">
    <citation type="journal article" date="2015" name="Nat. Genet.">
        <title>The genome and transcriptome of the zoonotic hookworm Ancylostoma ceylanicum identify infection-specific gene families.</title>
        <authorList>
            <person name="Schwarz E.M."/>
            <person name="Hu Y."/>
            <person name="Antoshechkin I."/>
            <person name="Miller M.M."/>
            <person name="Sternberg P.W."/>
            <person name="Aroian R.V."/>
        </authorList>
    </citation>
    <scope>NUCLEOTIDE SEQUENCE</scope>
    <source>
        <strain evidence="2">HY135</strain>
    </source>
</reference>
<accession>A0A016UZ83</accession>
<protein>
    <submittedName>
        <fullName evidence="1">Uncharacterized protein</fullName>
    </submittedName>
</protein>
<sequence length="95" mass="10479">MPVLEASSKPVCIIKITQGKRVDAHVDDGFWFGALARLPWVNSVMHTDPQGFLTTGRVSDKNPCGPPCTTEFTRVKRVKTPSLIIINKPDMKGTE</sequence>
<dbReference type="AlphaFoldDB" id="A0A016UZ83"/>
<evidence type="ECO:0000313" key="1">
    <source>
        <dbReference type="EMBL" id="EYC20734.1"/>
    </source>
</evidence>
<evidence type="ECO:0000313" key="2">
    <source>
        <dbReference type="Proteomes" id="UP000024635"/>
    </source>
</evidence>